<keyword evidence="2" id="KW-1185">Reference proteome</keyword>
<protein>
    <submittedName>
        <fullName evidence="3">DUF262 domain-containing protein</fullName>
    </submittedName>
</protein>
<dbReference type="Proteomes" id="UP000095287">
    <property type="component" value="Unplaced"/>
</dbReference>
<feature type="region of interest" description="Disordered" evidence="1">
    <location>
        <begin position="111"/>
        <end position="135"/>
    </location>
</feature>
<evidence type="ECO:0000256" key="1">
    <source>
        <dbReference type="SAM" id="MobiDB-lite"/>
    </source>
</evidence>
<evidence type="ECO:0000313" key="2">
    <source>
        <dbReference type="Proteomes" id="UP000095287"/>
    </source>
</evidence>
<organism evidence="2 3">
    <name type="scientific">Steinernema glaseri</name>
    <dbReference type="NCBI Taxonomy" id="37863"/>
    <lineage>
        <taxon>Eukaryota</taxon>
        <taxon>Metazoa</taxon>
        <taxon>Ecdysozoa</taxon>
        <taxon>Nematoda</taxon>
        <taxon>Chromadorea</taxon>
        <taxon>Rhabditida</taxon>
        <taxon>Tylenchina</taxon>
        <taxon>Panagrolaimomorpha</taxon>
        <taxon>Strongyloidoidea</taxon>
        <taxon>Steinernematidae</taxon>
        <taxon>Steinernema</taxon>
    </lineage>
</organism>
<dbReference type="WBParaSite" id="L893_g1983.t1">
    <property type="protein sequence ID" value="L893_g1983.t1"/>
    <property type="gene ID" value="L893_g1983"/>
</dbReference>
<reference evidence="3" key="1">
    <citation type="submission" date="2016-11" db="UniProtKB">
        <authorList>
            <consortium name="WormBaseParasite"/>
        </authorList>
    </citation>
    <scope>IDENTIFICATION</scope>
</reference>
<name>A0A1I7YV54_9BILA</name>
<dbReference type="AlphaFoldDB" id="A0A1I7YV54"/>
<accession>A0A1I7YV54</accession>
<proteinExistence type="predicted"/>
<evidence type="ECO:0000313" key="3">
    <source>
        <dbReference type="WBParaSite" id="L893_g1983.t1"/>
    </source>
</evidence>
<sequence>MSSSIFVTFPEEQLLSLSARRQNSAFQHILSPLSPWNNVRFHVILSIQQKHADPTLTFPAPGLSKKESRFIYCKYCPLINSRTINSSLKADSQTTGFLLLSTVKGHLPYTSPAAAVPSKENRTMVDGKQRSPSLI</sequence>
<feature type="compositionally biased region" description="Basic and acidic residues" evidence="1">
    <location>
        <begin position="119"/>
        <end position="129"/>
    </location>
</feature>